<evidence type="ECO:0000256" key="4">
    <source>
        <dbReference type="ARBA" id="ARBA00023134"/>
    </source>
</evidence>
<comment type="similarity">
    <text evidence="1">Belongs to the SIMIBI class G3E GTPase family. ArgK/MeaB subfamily.</text>
</comment>
<dbReference type="Proteomes" id="UP000007073">
    <property type="component" value="Chromosome"/>
</dbReference>
<dbReference type="SUPFAM" id="SSF52540">
    <property type="entry name" value="P-loop containing nucleoside triphosphate hydrolases"/>
    <property type="match status" value="1"/>
</dbReference>
<dbReference type="InterPro" id="IPR052040">
    <property type="entry name" value="GTPase/Isobutyryl-CoA_mutase"/>
</dbReference>
<name>Q39TI7_GEOMG</name>
<gene>
    <name evidence="6" type="ordered locus">Gmet_2210</name>
</gene>
<dbReference type="PANTHER" id="PTHR43087:SF1">
    <property type="entry name" value="LAO_AO TRANSPORT SYSTEM ATPASE"/>
    <property type="match status" value="1"/>
</dbReference>
<dbReference type="InterPro" id="IPR027417">
    <property type="entry name" value="P-loop_NTPase"/>
</dbReference>
<dbReference type="STRING" id="269799.Gmet_2210"/>
<keyword evidence="4" id="KW-0342">GTP-binding</keyword>
<keyword evidence="6" id="KW-0418">Kinase</keyword>
<keyword evidence="6" id="KW-0808">Transferase</keyword>
<reference evidence="6 7" key="1">
    <citation type="submission" date="2005-10" db="EMBL/GenBank/DDBJ databases">
        <title>Complete sequence of Geobacter metallireducens GS-15.</title>
        <authorList>
            <consortium name="US DOE Joint Genome Institute"/>
            <person name="Copeland A."/>
            <person name="Lucas S."/>
            <person name="Lapidus A."/>
            <person name="Barry K."/>
            <person name="Detter J.C."/>
            <person name="Glavina T."/>
            <person name="Hammon N."/>
            <person name="Israni S."/>
            <person name="Pitluck S."/>
            <person name="Di Bartolo G."/>
            <person name="Chain P."/>
            <person name="Schmutz J."/>
            <person name="Larimer F."/>
            <person name="Land M."/>
            <person name="Kyrpides N."/>
            <person name="Ivanova N."/>
            <person name="Richardson P."/>
        </authorList>
    </citation>
    <scope>NUCLEOTIDE SEQUENCE [LARGE SCALE GENOMIC DNA]</scope>
    <source>
        <strain evidence="7">ATCC 53774 / DSM 7210 / GS-15</strain>
    </source>
</reference>
<proteinExistence type="inferred from homology"/>
<dbReference type="HOGENOM" id="CLU_043725_1_0_7"/>
<accession>Q39TI7</accession>
<evidence type="ECO:0000256" key="3">
    <source>
        <dbReference type="ARBA" id="ARBA00022801"/>
    </source>
</evidence>
<dbReference type="Pfam" id="PF03308">
    <property type="entry name" value="MeaB"/>
    <property type="match status" value="1"/>
</dbReference>
<evidence type="ECO:0000313" key="6">
    <source>
        <dbReference type="EMBL" id="ABB32437.1"/>
    </source>
</evidence>
<dbReference type="RefSeq" id="WP_011365966.1">
    <property type="nucleotide sequence ID" value="NC_007517.1"/>
</dbReference>
<dbReference type="PANTHER" id="PTHR43087">
    <property type="entry name" value="LYSINE/ARGININE/ORNITHINE TRANSPORT SYSTEM KINASE"/>
    <property type="match status" value="1"/>
</dbReference>
<dbReference type="EMBL" id="CP000148">
    <property type="protein sequence ID" value="ABB32437.1"/>
    <property type="molecule type" value="Genomic_DNA"/>
</dbReference>
<organism evidence="6 7">
    <name type="scientific">Geobacter metallireducens (strain ATCC 53774 / DSM 7210 / GS-15)</name>
    <dbReference type="NCBI Taxonomy" id="269799"/>
    <lineage>
        <taxon>Bacteria</taxon>
        <taxon>Pseudomonadati</taxon>
        <taxon>Thermodesulfobacteriota</taxon>
        <taxon>Desulfuromonadia</taxon>
        <taxon>Geobacterales</taxon>
        <taxon>Geobacteraceae</taxon>
        <taxon>Geobacter</taxon>
    </lineage>
</organism>
<dbReference type="eggNOG" id="COG1703">
    <property type="taxonomic scope" value="Bacteria"/>
</dbReference>
<keyword evidence="7" id="KW-1185">Reference proteome</keyword>
<protein>
    <submittedName>
        <fullName evidence="6">Protein kinase, ArgK family, putative</fullName>
    </submittedName>
</protein>
<dbReference type="NCBIfam" id="TIGR00750">
    <property type="entry name" value="lao"/>
    <property type="match status" value="1"/>
</dbReference>
<evidence type="ECO:0000256" key="2">
    <source>
        <dbReference type="ARBA" id="ARBA00022741"/>
    </source>
</evidence>
<sequence length="330" mass="35908">MKTLDRSISRLISLLERRNPEGIEELKGLYCKCGRAHVIGITGPPGAGKSCLVAALVREIRRRGKTVGVLAVDPSSPFSDGAILGDRARMTEFSGDNGVFIRSFSARGASGGLAPVINDAVDVLDAFGKEVIIVETVGVGQVEMDIAKIAHTVVLTLVPGYGDSLQAMKAGILEIGDILVVNKSDQPGADGAVNDLSFEMPVTYGGKEFQCANIKADQWGVPIAKVSALKGDGVEDLVTVIFEHLMFITERNIFTGICQKRRSRQFLDILTQQVRDRFLETLKTDRDLQKWINKIENLKLDPYSASEQVVDLVEKARILADNGTTPRNNR</sequence>
<dbReference type="AlphaFoldDB" id="Q39TI7"/>
<dbReference type="KEGG" id="gme:Gmet_2210"/>
<reference evidence="6 7" key="2">
    <citation type="journal article" date="2009" name="BMC Microbiol.">
        <title>The genome sequence of Geobacter metallireducens: features of metabolism, physiology and regulation common and dissimilar to Geobacter sulfurreducens.</title>
        <authorList>
            <person name="Aklujkar M."/>
            <person name="Krushkal J."/>
            <person name="DiBartolo G."/>
            <person name="Lapidus A."/>
            <person name="Land M.L."/>
            <person name="Lovley D.R."/>
        </authorList>
    </citation>
    <scope>NUCLEOTIDE SEQUENCE [LARGE SCALE GENOMIC DNA]</scope>
    <source>
        <strain evidence="7">ATCC 53774 / DSM 7210 / GS-15</strain>
    </source>
</reference>
<dbReference type="InterPro" id="IPR005129">
    <property type="entry name" value="GTPase_ArgK"/>
</dbReference>
<keyword evidence="5" id="KW-0143">Chaperone</keyword>
<keyword evidence="3" id="KW-0378">Hydrolase</keyword>
<evidence type="ECO:0000256" key="5">
    <source>
        <dbReference type="ARBA" id="ARBA00023186"/>
    </source>
</evidence>
<dbReference type="GO" id="GO:0005525">
    <property type="term" value="F:GTP binding"/>
    <property type="evidence" value="ECO:0007669"/>
    <property type="project" value="UniProtKB-KW"/>
</dbReference>
<dbReference type="Gene3D" id="3.40.50.300">
    <property type="entry name" value="P-loop containing nucleotide triphosphate hydrolases"/>
    <property type="match status" value="1"/>
</dbReference>
<dbReference type="GO" id="GO:0016301">
    <property type="term" value="F:kinase activity"/>
    <property type="evidence" value="ECO:0007669"/>
    <property type="project" value="UniProtKB-KW"/>
</dbReference>
<evidence type="ECO:0000256" key="1">
    <source>
        <dbReference type="ARBA" id="ARBA00009625"/>
    </source>
</evidence>
<keyword evidence="2" id="KW-0547">Nucleotide-binding</keyword>
<dbReference type="GO" id="GO:0003924">
    <property type="term" value="F:GTPase activity"/>
    <property type="evidence" value="ECO:0007669"/>
    <property type="project" value="InterPro"/>
</dbReference>
<evidence type="ECO:0000313" key="7">
    <source>
        <dbReference type="Proteomes" id="UP000007073"/>
    </source>
</evidence>